<keyword evidence="1" id="KW-0812">Transmembrane</keyword>
<gene>
    <name evidence="2" type="ORF">GA0070614_0350</name>
</gene>
<feature type="transmembrane region" description="Helical" evidence="1">
    <location>
        <begin position="172"/>
        <end position="194"/>
    </location>
</feature>
<feature type="transmembrane region" description="Helical" evidence="1">
    <location>
        <begin position="105"/>
        <end position="129"/>
    </location>
</feature>
<reference evidence="3" key="1">
    <citation type="submission" date="2016-06" db="EMBL/GenBank/DDBJ databases">
        <authorList>
            <person name="Varghese N."/>
            <person name="Submissions Spin"/>
        </authorList>
    </citation>
    <scope>NUCLEOTIDE SEQUENCE [LARGE SCALE GENOMIC DNA]</scope>
    <source>
        <strain evidence="3">DSM 45161</strain>
    </source>
</reference>
<protein>
    <submittedName>
        <fullName evidence="2">Uncharacterized protein</fullName>
    </submittedName>
</protein>
<accession>A0A1C5GTA0</accession>
<keyword evidence="1" id="KW-1133">Transmembrane helix</keyword>
<feature type="transmembrane region" description="Helical" evidence="1">
    <location>
        <begin position="62"/>
        <end position="84"/>
    </location>
</feature>
<proteinExistence type="predicted"/>
<evidence type="ECO:0000313" key="3">
    <source>
        <dbReference type="Proteomes" id="UP000198215"/>
    </source>
</evidence>
<evidence type="ECO:0000313" key="2">
    <source>
        <dbReference type="EMBL" id="SCG37022.1"/>
    </source>
</evidence>
<feature type="transmembrane region" description="Helical" evidence="1">
    <location>
        <begin position="29"/>
        <end position="50"/>
    </location>
</feature>
<feature type="transmembrane region" description="Helical" evidence="1">
    <location>
        <begin position="141"/>
        <end position="160"/>
    </location>
</feature>
<dbReference type="Proteomes" id="UP000198215">
    <property type="component" value="Chromosome I"/>
</dbReference>
<organism evidence="2 3">
    <name type="scientific">Micromonospora coxensis</name>
    <dbReference type="NCBI Taxonomy" id="356852"/>
    <lineage>
        <taxon>Bacteria</taxon>
        <taxon>Bacillati</taxon>
        <taxon>Actinomycetota</taxon>
        <taxon>Actinomycetes</taxon>
        <taxon>Micromonosporales</taxon>
        <taxon>Micromonosporaceae</taxon>
        <taxon>Micromonospora</taxon>
    </lineage>
</organism>
<keyword evidence="3" id="KW-1185">Reference proteome</keyword>
<sequence>MIGAAPPSDGSPPTLTGQVSHWFGQAAQIVTGVAGFSYAFGWVVTARFFGAFGVDPEDAGITFGWLAIRAFLIGITGLAVFVVSRHLLQAAERSAPVVHIVQSRAAIVVMTVVSCMGVAGLAALCLAVWTTSRGGAVDALPVTVILLCGAVSTGLVLWLRPPAVQLGWNTSLWLRGIAGALLGFLGVSLLLLPYRLSDHLAADVRAGRPVRLLMAPGVPALQVTRVQLAAVDGQSPPPHLPPPTTCVSRLGGAAGVSLYYVDGTVLRVADESVTARGPCRPAR</sequence>
<keyword evidence="1" id="KW-0472">Membrane</keyword>
<dbReference type="EMBL" id="LT607753">
    <property type="protein sequence ID" value="SCG37022.1"/>
    <property type="molecule type" value="Genomic_DNA"/>
</dbReference>
<dbReference type="AlphaFoldDB" id="A0A1C5GTA0"/>
<name>A0A1C5GTA0_9ACTN</name>
<evidence type="ECO:0000256" key="1">
    <source>
        <dbReference type="SAM" id="Phobius"/>
    </source>
</evidence>
<dbReference type="RefSeq" id="WP_088974333.1">
    <property type="nucleotide sequence ID" value="NZ_LT607753.1"/>
</dbReference>
<dbReference type="OrthoDB" id="5184702at2"/>